<dbReference type="GO" id="GO:0016301">
    <property type="term" value="F:kinase activity"/>
    <property type="evidence" value="ECO:0007669"/>
    <property type="project" value="UniProtKB-KW"/>
</dbReference>
<dbReference type="PANTHER" id="PTHR34220:SF7">
    <property type="entry name" value="SENSOR HISTIDINE KINASE YPDA"/>
    <property type="match status" value="1"/>
</dbReference>
<feature type="transmembrane region" description="Helical" evidence="1">
    <location>
        <begin position="72"/>
        <end position="91"/>
    </location>
</feature>
<dbReference type="Gene3D" id="3.30.565.10">
    <property type="entry name" value="Histidine kinase-like ATPase, C-terminal domain"/>
    <property type="match status" value="1"/>
</dbReference>
<keyword evidence="3" id="KW-0808">Transferase</keyword>
<feature type="transmembrane region" description="Helical" evidence="1">
    <location>
        <begin position="43"/>
        <end position="60"/>
    </location>
</feature>
<proteinExistence type="predicted"/>
<accession>A0ABY3YK68</accession>
<keyword evidence="1" id="KW-0472">Membrane</keyword>
<feature type="transmembrane region" description="Helical" evidence="1">
    <location>
        <begin position="97"/>
        <end position="117"/>
    </location>
</feature>
<dbReference type="InterPro" id="IPR010559">
    <property type="entry name" value="Sig_transdc_His_kin_internal"/>
</dbReference>
<dbReference type="RefSeq" id="WP_242936452.1">
    <property type="nucleotide sequence ID" value="NZ_CP094326.1"/>
</dbReference>
<dbReference type="Proteomes" id="UP000829476">
    <property type="component" value="Chromosome"/>
</dbReference>
<keyword evidence="4" id="KW-1185">Reference proteome</keyword>
<reference evidence="3 4" key="1">
    <citation type="journal article" date="2018" name="Int. J. Syst. Evol. Microbiol.">
        <title>Zhouia spongiae sp. nov., isolated from a marine sponge.</title>
        <authorList>
            <person name="Zhuang L."/>
            <person name="Lin B."/>
            <person name="Qin F."/>
            <person name="Luo L."/>
        </authorList>
    </citation>
    <scope>NUCLEOTIDE SEQUENCE [LARGE SCALE GENOMIC DNA]</scope>
    <source>
        <strain evidence="3 4">HN-Y44</strain>
    </source>
</reference>
<dbReference type="EMBL" id="CP094326">
    <property type="protein sequence ID" value="UNY98042.1"/>
    <property type="molecule type" value="Genomic_DNA"/>
</dbReference>
<feature type="transmembrane region" description="Helical" evidence="1">
    <location>
        <begin position="124"/>
        <end position="140"/>
    </location>
</feature>
<dbReference type="Pfam" id="PF06580">
    <property type="entry name" value="His_kinase"/>
    <property type="match status" value="1"/>
</dbReference>
<keyword evidence="1" id="KW-1133">Transmembrane helix</keyword>
<dbReference type="SUPFAM" id="SSF55874">
    <property type="entry name" value="ATPase domain of HSP90 chaperone/DNA topoisomerase II/histidine kinase"/>
    <property type="match status" value="1"/>
</dbReference>
<dbReference type="PANTHER" id="PTHR34220">
    <property type="entry name" value="SENSOR HISTIDINE KINASE YPDA"/>
    <property type="match status" value="1"/>
</dbReference>
<protein>
    <submittedName>
        <fullName evidence="3">Histidine kinase</fullName>
    </submittedName>
</protein>
<keyword evidence="3" id="KW-0418">Kinase</keyword>
<evidence type="ECO:0000256" key="1">
    <source>
        <dbReference type="SAM" id="Phobius"/>
    </source>
</evidence>
<dbReference type="InterPro" id="IPR050640">
    <property type="entry name" value="Bact_2-comp_sensor_kinase"/>
</dbReference>
<dbReference type="InterPro" id="IPR036890">
    <property type="entry name" value="HATPase_C_sf"/>
</dbReference>
<feature type="domain" description="Signal transduction histidine kinase internal region" evidence="2">
    <location>
        <begin position="185"/>
        <end position="263"/>
    </location>
</feature>
<evidence type="ECO:0000313" key="3">
    <source>
        <dbReference type="EMBL" id="UNY98042.1"/>
    </source>
</evidence>
<keyword evidence="1" id="KW-0812">Transmembrane</keyword>
<feature type="transmembrane region" description="Helical" evidence="1">
    <location>
        <begin position="12"/>
        <end position="31"/>
    </location>
</feature>
<name>A0ABY3YK68_9FLAO</name>
<feature type="transmembrane region" description="Helical" evidence="1">
    <location>
        <begin position="152"/>
        <end position="169"/>
    </location>
</feature>
<sequence>MTGFIKKYKAFVLGAIVAALFIIVLELFSVIMINRDAWLENSLLYIFWWLLISALIYKLPTIRKRKKLAIKILSLSVILVLMIVVDSFFKIRDNPATMVLMVVFWLGLTHIISPGFFKKYKIPLLLVYGIVLSYFLYARLGDQYFEVHKERIVYFLLVPIPLFILLWMFEQWKWIKSLENDKKTAELALLKSQINPHFFFNTLNNLYGLAVEKSDDAPGVVLKLSDMMRYTIYEGKQDVVAVTDEITYLQNYIDLHKIRYRKNVNITFDHQAENHIKTAPLLFIILLENAFKHGIESLADDAYIRIDLKAVDHRVQFIIENNFEASHNHQNDGIGLENLRQRLKLVYPDKHQLEIRKENNIFRVRLDIDIL</sequence>
<evidence type="ECO:0000313" key="4">
    <source>
        <dbReference type="Proteomes" id="UP000829476"/>
    </source>
</evidence>
<evidence type="ECO:0000259" key="2">
    <source>
        <dbReference type="Pfam" id="PF06580"/>
    </source>
</evidence>
<gene>
    <name evidence="3" type="ORF">MQE36_13220</name>
</gene>
<organism evidence="3 4">
    <name type="scientific">Zhouia spongiae</name>
    <dbReference type="NCBI Taxonomy" id="2202721"/>
    <lineage>
        <taxon>Bacteria</taxon>
        <taxon>Pseudomonadati</taxon>
        <taxon>Bacteroidota</taxon>
        <taxon>Flavobacteriia</taxon>
        <taxon>Flavobacteriales</taxon>
        <taxon>Flavobacteriaceae</taxon>
        <taxon>Zhouia</taxon>
    </lineage>
</organism>